<dbReference type="PANTHER" id="PTHR32282">
    <property type="entry name" value="BINDING PROTEIN TRANSPEPTIDASE, PUTATIVE-RELATED"/>
    <property type="match status" value="1"/>
</dbReference>
<keyword evidence="2" id="KW-0645">Protease</keyword>
<comment type="caution">
    <text evidence="13">The sequence shown here is derived from an EMBL/GenBank/DDBJ whole genome shotgun (WGS) entry which is preliminary data.</text>
</comment>
<reference evidence="13 14" key="1">
    <citation type="submission" date="2019-03" db="EMBL/GenBank/DDBJ databases">
        <title>Genomic Encyclopedia of Type Strains, Phase IV (KMG-IV): sequencing the most valuable type-strain genomes for metagenomic binning, comparative biology and taxonomic classification.</title>
        <authorList>
            <person name="Goeker M."/>
        </authorList>
    </citation>
    <scope>NUCLEOTIDE SEQUENCE [LARGE SCALE GENOMIC DNA]</scope>
    <source>
        <strain evidence="13 14">DSM 45934</strain>
    </source>
</reference>
<sequence>MGPPPGVPPHEMQTQMVRAPGNPAEQPTDMLSPLEGRNRAAAEPELLTHREFDDQYDDPDSAYNEPLESEAELRRKRRKKIWRRIRRTAYVFFALMLIGPIIAFFIMYQMVDVPNPAALAEKLSKTVAVQWADGSPFTTFAPGGRRTLVSYDQIPPDVLHAVYAAEDATFETNSGFDISGILRAVWKNITGNTGGGSTITQQYVKKATEDESPTLTRKATEVVKAYKMSNTMSKQDIITAYLNTIYFGRGANGIAEAAKAYFNKDLKDVTKVEAAVLAGVIQSPNRELKDASYPETRWNYVMDKMVDNKWATPEERRAAKFPTPIPIDSAQGSNTKLTPDQRLVWEAALRELDNAGITRDQIQRSGYTIKLTVDPAAQKMAGDAIDSVMNSQPEYLRQALVAVDPNTGRAIAYYGYNKENNGLDYASQSWQNPGSSFKPFDLVALLHQGKGLGEIYDGSTPRMFGSTKMSNSDGETCKVATQCTVAEAMKLSINTVFADIAFNTVGTGAVAKAAIEAGIPTNVPYNKKNVPLESSPDGGSKPNLNIAIGGDMYRARVVDMAGAYATFADGGIKRTPHLVAQVTDPSDNNKVVYDGDAEAAAKPAFNANDPGNNAMIARNVTESLLPIPASSKVPCADNRLCAGKTGTHGCPEVQGKSTRADNCAGWMVGYTPQISTAVWVGTDNNSPVKDKNGKAVYGSKLAGPIWQAFMNAYLKGKDKADFGPYQAIGKSVEDTQSSIAASRQQQQDSSQQQQSSVQQSSQPQQSSSSSSPPSSSKSHTTPPITLPGTGNPSGPGRGGGGGGGGGNNGDSGNSGG</sequence>
<keyword evidence="10" id="KW-1133">Transmembrane helix</keyword>
<keyword evidence="10" id="KW-0812">Transmembrane</keyword>
<keyword evidence="1 13" id="KW-0121">Carboxypeptidase</keyword>
<keyword evidence="14" id="KW-1185">Reference proteome</keyword>
<dbReference type="Gene3D" id="1.10.3810.10">
    <property type="entry name" value="Biosynthetic peptidoglycan transglycosylase-like"/>
    <property type="match status" value="1"/>
</dbReference>
<dbReference type="EMBL" id="SLWS01000001">
    <property type="protein sequence ID" value="TCO64735.1"/>
    <property type="molecule type" value="Genomic_DNA"/>
</dbReference>
<gene>
    <name evidence="13" type="ORF">EV192_101517</name>
</gene>
<feature type="domain" description="Glycosyl transferase family 51" evidence="12">
    <location>
        <begin position="136"/>
        <end position="305"/>
    </location>
</feature>
<protein>
    <submittedName>
        <fullName evidence="13">Membrane peptidoglycan carboxypeptidase</fullName>
    </submittedName>
</protein>
<dbReference type="InterPro" id="IPR036950">
    <property type="entry name" value="PBP_transglycosylase"/>
</dbReference>
<dbReference type="AlphaFoldDB" id="A0A4R2KDZ0"/>
<dbReference type="InterPro" id="IPR023346">
    <property type="entry name" value="Lysozyme-like_dom_sf"/>
</dbReference>
<feature type="domain" description="Penicillin-binding protein transpeptidase" evidence="11">
    <location>
        <begin position="399"/>
        <end position="710"/>
    </location>
</feature>
<dbReference type="InterPro" id="IPR012338">
    <property type="entry name" value="Beta-lactam/transpept-like"/>
</dbReference>
<evidence type="ECO:0000256" key="10">
    <source>
        <dbReference type="SAM" id="Phobius"/>
    </source>
</evidence>
<comment type="catalytic activity">
    <reaction evidence="7">
        <text>Preferential cleavage: (Ac)2-L-Lys-D-Ala-|-D-Ala. Also transpeptidation of peptidyl-alanyl moieties that are N-acyl substituents of D-alanine.</text>
        <dbReference type="EC" id="3.4.16.4"/>
    </reaction>
</comment>
<keyword evidence="3" id="KW-0328">Glycosyltransferase</keyword>
<keyword evidence="6" id="KW-0511">Multifunctional enzyme</keyword>
<dbReference type="PANTHER" id="PTHR32282:SF34">
    <property type="entry name" value="PENICILLIN-BINDING PROTEIN 1A"/>
    <property type="match status" value="1"/>
</dbReference>
<evidence type="ECO:0000256" key="7">
    <source>
        <dbReference type="ARBA" id="ARBA00034000"/>
    </source>
</evidence>
<dbReference type="Gene3D" id="3.40.710.10">
    <property type="entry name" value="DD-peptidase/beta-lactamase superfamily"/>
    <property type="match status" value="1"/>
</dbReference>
<evidence type="ECO:0000256" key="8">
    <source>
        <dbReference type="ARBA" id="ARBA00049902"/>
    </source>
</evidence>
<evidence type="ECO:0000259" key="12">
    <source>
        <dbReference type="Pfam" id="PF00912"/>
    </source>
</evidence>
<dbReference type="SUPFAM" id="SSF56601">
    <property type="entry name" value="beta-lactamase/transpeptidase-like"/>
    <property type="match status" value="1"/>
</dbReference>
<dbReference type="GO" id="GO:0009252">
    <property type="term" value="P:peptidoglycan biosynthetic process"/>
    <property type="evidence" value="ECO:0007669"/>
    <property type="project" value="TreeGrafter"/>
</dbReference>
<evidence type="ECO:0000313" key="13">
    <source>
        <dbReference type="EMBL" id="TCO64735.1"/>
    </source>
</evidence>
<dbReference type="GO" id="GO:0009002">
    <property type="term" value="F:serine-type D-Ala-D-Ala carboxypeptidase activity"/>
    <property type="evidence" value="ECO:0007669"/>
    <property type="project" value="UniProtKB-EC"/>
</dbReference>
<dbReference type="InterPro" id="IPR050396">
    <property type="entry name" value="Glycosyltr_51/Transpeptidase"/>
</dbReference>
<dbReference type="GO" id="GO:0008658">
    <property type="term" value="F:penicillin binding"/>
    <property type="evidence" value="ECO:0007669"/>
    <property type="project" value="InterPro"/>
</dbReference>
<feature type="region of interest" description="Disordered" evidence="9">
    <location>
        <begin position="733"/>
        <end position="816"/>
    </location>
</feature>
<dbReference type="Proteomes" id="UP000295680">
    <property type="component" value="Unassembled WGS sequence"/>
</dbReference>
<evidence type="ECO:0000256" key="2">
    <source>
        <dbReference type="ARBA" id="ARBA00022670"/>
    </source>
</evidence>
<accession>A0A4R2KDZ0</accession>
<evidence type="ECO:0000256" key="9">
    <source>
        <dbReference type="SAM" id="MobiDB-lite"/>
    </source>
</evidence>
<feature type="compositionally biased region" description="Gly residues" evidence="9">
    <location>
        <begin position="791"/>
        <end position="816"/>
    </location>
</feature>
<dbReference type="GO" id="GO:0006508">
    <property type="term" value="P:proteolysis"/>
    <property type="evidence" value="ECO:0007669"/>
    <property type="project" value="UniProtKB-KW"/>
</dbReference>
<organism evidence="13 14">
    <name type="scientific">Actinocrispum wychmicini</name>
    <dbReference type="NCBI Taxonomy" id="1213861"/>
    <lineage>
        <taxon>Bacteria</taxon>
        <taxon>Bacillati</taxon>
        <taxon>Actinomycetota</taxon>
        <taxon>Actinomycetes</taxon>
        <taxon>Pseudonocardiales</taxon>
        <taxon>Pseudonocardiaceae</taxon>
        <taxon>Actinocrispum</taxon>
    </lineage>
</organism>
<dbReference type="GO" id="GO:0008955">
    <property type="term" value="F:peptidoglycan glycosyltransferase activity"/>
    <property type="evidence" value="ECO:0007669"/>
    <property type="project" value="UniProtKB-EC"/>
</dbReference>
<evidence type="ECO:0000259" key="11">
    <source>
        <dbReference type="Pfam" id="PF00905"/>
    </source>
</evidence>
<dbReference type="Pfam" id="PF00905">
    <property type="entry name" value="Transpeptidase"/>
    <property type="match status" value="1"/>
</dbReference>
<evidence type="ECO:0000256" key="3">
    <source>
        <dbReference type="ARBA" id="ARBA00022676"/>
    </source>
</evidence>
<feature type="compositionally biased region" description="Basic and acidic residues" evidence="9">
    <location>
        <begin position="36"/>
        <end position="53"/>
    </location>
</feature>
<dbReference type="InterPro" id="IPR001460">
    <property type="entry name" value="PCN-bd_Tpept"/>
</dbReference>
<feature type="compositionally biased region" description="Low complexity" evidence="9">
    <location>
        <begin position="736"/>
        <end position="778"/>
    </location>
</feature>
<feature type="transmembrane region" description="Helical" evidence="10">
    <location>
        <begin position="88"/>
        <end position="108"/>
    </location>
</feature>
<evidence type="ECO:0000256" key="4">
    <source>
        <dbReference type="ARBA" id="ARBA00022679"/>
    </source>
</evidence>
<evidence type="ECO:0000313" key="14">
    <source>
        <dbReference type="Proteomes" id="UP000295680"/>
    </source>
</evidence>
<proteinExistence type="predicted"/>
<dbReference type="GO" id="GO:0030288">
    <property type="term" value="C:outer membrane-bounded periplasmic space"/>
    <property type="evidence" value="ECO:0007669"/>
    <property type="project" value="TreeGrafter"/>
</dbReference>
<dbReference type="InterPro" id="IPR001264">
    <property type="entry name" value="Glyco_trans_51"/>
</dbReference>
<evidence type="ECO:0000256" key="6">
    <source>
        <dbReference type="ARBA" id="ARBA00023268"/>
    </source>
</evidence>
<comment type="catalytic activity">
    <reaction evidence="8">
        <text>[GlcNAc-(1-&gt;4)-Mur2Ac(oyl-L-Ala-gamma-D-Glu-L-Lys-D-Ala-D-Ala)](n)-di-trans,octa-cis-undecaprenyl diphosphate + beta-D-GlcNAc-(1-&gt;4)-Mur2Ac(oyl-L-Ala-gamma-D-Glu-L-Lys-D-Ala-D-Ala)-di-trans,octa-cis-undecaprenyl diphosphate = [GlcNAc-(1-&gt;4)-Mur2Ac(oyl-L-Ala-gamma-D-Glu-L-Lys-D-Ala-D-Ala)](n+1)-di-trans,octa-cis-undecaprenyl diphosphate + di-trans,octa-cis-undecaprenyl diphosphate + H(+)</text>
        <dbReference type="Rhea" id="RHEA:23708"/>
        <dbReference type="Rhea" id="RHEA-COMP:9602"/>
        <dbReference type="Rhea" id="RHEA-COMP:9603"/>
        <dbReference type="ChEBI" id="CHEBI:15378"/>
        <dbReference type="ChEBI" id="CHEBI:58405"/>
        <dbReference type="ChEBI" id="CHEBI:60033"/>
        <dbReference type="ChEBI" id="CHEBI:78435"/>
        <dbReference type="EC" id="2.4.99.28"/>
    </reaction>
</comment>
<evidence type="ECO:0000256" key="1">
    <source>
        <dbReference type="ARBA" id="ARBA00022645"/>
    </source>
</evidence>
<keyword evidence="5" id="KW-0378">Hydrolase</keyword>
<name>A0A4R2KDZ0_9PSEU</name>
<keyword evidence="10" id="KW-0472">Membrane</keyword>
<evidence type="ECO:0000256" key="5">
    <source>
        <dbReference type="ARBA" id="ARBA00022801"/>
    </source>
</evidence>
<dbReference type="Pfam" id="PF00912">
    <property type="entry name" value="Transgly"/>
    <property type="match status" value="1"/>
</dbReference>
<feature type="region of interest" description="Disordered" evidence="9">
    <location>
        <begin position="1"/>
        <end position="68"/>
    </location>
</feature>
<keyword evidence="4" id="KW-0808">Transferase</keyword>
<dbReference type="SUPFAM" id="SSF53955">
    <property type="entry name" value="Lysozyme-like"/>
    <property type="match status" value="1"/>
</dbReference>